<dbReference type="GO" id="GO:0006302">
    <property type="term" value="P:double-strand break repair"/>
    <property type="evidence" value="ECO:0007669"/>
    <property type="project" value="InterPro"/>
</dbReference>
<evidence type="ECO:0000313" key="7">
    <source>
        <dbReference type="Proteomes" id="UP000298653"/>
    </source>
</evidence>
<evidence type="ECO:0000256" key="3">
    <source>
        <dbReference type="ARBA" id="ARBA00013368"/>
    </source>
</evidence>
<evidence type="ECO:0000259" key="5">
    <source>
        <dbReference type="Pfam" id="PF13476"/>
    </source>
</evidence>
<dbReference type="EMBL" id="CP040058">
    <property type="protein sequence ID" value="QCP33642.1"/>
    <property type="molecule type" value="Genomic_DNA"/>
</dbReference>
<dbReference type="InterPro" id="IPR038729">
    <property type="entry name" value="Rad50/SbcC_AAA"/>
</dbReference>
<sequence>MKLKKLVLQNIGVFVDRNEVNLDCDKPIILIGGMNGRGKTTILEAVLFALYGQYVGNLLGNSLKLTDYLYKISNTRGQNKDCYVKIEFEIQTEDTLQNYTVKRSWNAGLKNIRLQTEVCKNGLRDNTLSQNWDMFIEEILPHAIAPFFFFDGEKIAELASSENDEQIGNSIKGLLGIDVIDRLIQDLEVVENRKEKEIKNNLYSTELAMVNQQSEDINRLIIKLNQEIKSNQKKSEILRLRLKELEENYSIIGGSYAEKRNYTEKEYQTFQEKKKKIDNDLVELAMGDLPLILCKDLLYSIFERVQEEREQKELHLLAQRLPLIYEEFCSKNNSIENIASFLNFVKTKATNETYIYKFEDDAYFRLKKLNKSFKSSCSKALTLIEEKRKIEKKLEDLENYLLIKVDDKQVNSLFQIIKDKTAEKAIIDERIVQENGELEKSLQQLKTINNNKDRLLNKVVEGYENSDEAKRIINYIQKQIGLLKKYKLEVQKLKVKELSQQMTNCFKNLIAKEGLINDIIINSETLSFTYYNSEGQKVNKMALSAGEKQLLVIAMLWALAICSKVEFPLVIDTPLARLDSEHRNSLIRNYFPYASKQVIILSTDQEITDDDYSQIKPFVGREFTLEYQEDEKKSIITDGYFGRT</sequence>
<evidence type="ECO:0000256" key="1">
    <source>
        <dbReference type="ARBA" id="ARBA00006930"/>
    </source>
</evidence>
<dbReference type="SUPFAM" id="SSF52540">
    <property type="entry name" value="P-loop containing nucleoside triphosphate hydrolases"/>
    <property type="match status" value="1"/>
</dbReference>
<comment type="similarity">
    <text evidence="1">Belongs to the SMC family. SbcC subfamily.</text>
</comment>
<comment type="subunit">
    <text evidence="2">Heterodimer of SbcC and SbcD.</text>
</comment>
<reference evidence="6 7" key="1">
    <citation type="submission" date="2019-05" db="EMBL/GenBank/DDBJ databases">
        <title>Complete genome sequencing of Anaerostipes rhamnosivorans.</title>
        <authorList>
            <person name="Bui T.P.N."/>
            <person name="de Vos W.M."/>
        </authorList>
    </citation>
    <scope>NUCLEOTIDE SEQUENCE [LARGE SCALE GENOMIC DNA]</scope>
    <source>
        <strain evidence="6 7">1y2</strain>
    </source>
</reference>
<dbReference type="Proteomes" id="UP000298653">
    <property type="component" value="Chromosome"/>
</dbReference>
<dbReference type="KEGG" id="arf:AR1Y2_0188"/>
<dbReference type="REBASE" id="313200">
    <property type="entry name" value="M.Arh1y2DndDP"/>
</dbReference>
<proteinExistence type="inferred from homology"/>
<evidence type="ECO:0000256" key="2">
    <source>
        <dbReference type="ARBA" id="ARBA00011322"/>
    </source>
</evidence>
<dbReference type="Pfam" id="PF13476">
    <property type="entry name" value="AAA_23"/>
    <property type="match status" value="1"/>
</dbReference>
<feature type="coiled-coil region" evidence="4">
    <location>
        <begin position="431"/>
        <end position="458"/>
    </location>
</feature>
<dbReference type="NCBIfam" id="TIGR03185">
    <property type="entry name" value="DNA_S_dndD"/>
    <property type="match status" value="1"/>
</dbReference>
<dbReference type="InterPro" id="IPR017599">
    <property type="entry name" value="DNA_S_DndD"/>
</dbReference>
<feature type="domain" description="Rad50/SbcC-type AAA" evidence="5">
    <location>
        <begin position="5"/>
        <end position="248"/>
    </location>
</feature>
<dbReference type="AlphaFoldDB" id="A0A4P8I848"/>
<dbReference type="InterPro" id="IPR027417">
    <property type="entry name" value="P-loop_NTPase"/>
</dbReference>
<accession>A0A4P8I848</accession>
<keyword evidence="4" id="KW-0175">Coiled coil</keyword>
<dbReference type="Gene3D" id="3.40.50.300">
    <property type="entry name" value="P-loop containing nucleotide triphosphate hydrolases"/>
    <property type="match status" value="2"/>
</dbReference>
<organism evidence="6 7">
    <name type="scientific">Anaerostipes rhamnosivorans</name>
    <dbReference type="NCBI Taxonomy" id="1229621"/>
    <lineage>
        <taxon>Bacteria</taxon>
        <taxon>Bacillati</taxon>
        <taxon>Bacillota</taxon>
        <taxon>Clostridia</taxon>
        <taxon>Lachnospirales</taxon>
        <taxon>Lachnospiraceae</taxon>
        <taxon>Anaerostipes</taxon>
    </lineage>
</organism>
<gene>
    <name evidence="6" type="ORF">AR1Y2_0188</name>
</gene>
<dbReference type="RefSeq" id="WP_175403553.1">
    <property type="nucleotide sequence ID" value="NZ_CP040058.1"/>
</dbReference>
<protein>
    <recommendedName>
        <fullName evidence="3">Nuclease SbcCD subunit C</fullName>
    </recommendedName>
</protein>
<name>A0A4P8I848_9FIRM</name>
<evidence type="ECO:0000256" key="4">
    <source>
        <dbReference type="SAM" id="Coils"/>
    </source>
</evidence>
<dbReference type="PANTHER" id="PTHR32114">
    <property type="entry name" value="ABC TRANSPORTER ABCH.3"/>
    <property type="match status" value="1"/>
</dbReference>
<dbReference type="GO" id="GO:0016887">
    <property type="term" value="F:ATP hydrolysis activity"/>
    <property type="evidence" value="ECO:0007669"/>
    <property type="project" value="InterPro"/>
</dbReference>
<dbReference type="PANTHER" id="PTHR32114:SF2">
    <property type="entry name" value="ABC TRANSPORTER ABCH.3"/>
    <property type="match status" value="1"/>
</dbReference>
<keyword evidence="7" id="KW-1185">Reference proteome</keyword>
<evidence type="ECO:0000313" key="6">
    <source>
        <dbReference type="EMBL" id="QCP33642.1"/>
    </source>
</evidence>
<feature type="coiled-coil region" evidence="4">
    <location>
        <begin position="180"/>
        <end position="248"/>
    </location>
</feature>